<keyword evidence="3" id="KW-1185">Reference proteome</keyword>
<protein>
    <submittedName>
        <fullName evidence="1 2">Uncharacterized protein</fullName>
    </submittedName>
</protein>
<dbReference type="EnsemblFungi" id="PTTG_11625-t43_1">
    <property type="protein sequence ID" value="PTTG_11625-t43_1-p1"/>
    <property type="gene ID" value="PTTG_11625"/>
</dbReference>
<gene>
    <name evidence="1" type="ORF">PTTG_11625</name>
</gene>
<reference evidence="2 3" key="3">
    <citation type="journal article" date="2017" name="G3 (Bethesda)">
        <title>Comparative analysis highlights variable genome content of wheat rusts and divergence of the mating loci.</title>
        <authorList>
            <person name="Cuomo C.A."/>
            <person name="Bakkeren G."/>
            <person name="Khalil H.B."/>
            <person name="Panwar V."/>
            <person name="Joly D."/>
            <person name="Linning R."/>
            <person name="Sakthikumar S."/>
            <person name="Song X."/>
            <person name="Adiconis X."/>
            <person name="Fan L."/>
            <person name="Goldberg J.M."/>
            <person name="Levin J.Z."/>
            <person name="Young S."/>
            <person name="Zeng Q."/>
            <person name="Anikster Y."/>
            <person name="Bruce M."/>
            <person name="Wang M."/>
            <person name="Yin C."/>
            <person name="McCallum B."/>
            <person name="Szabo L.J."/>
            <person name="Hulbert S."/>
            <person name="Chen X."/>
            <person name="Fellers J.P."/>
        </authorList>
    </citation>
    <scope>NUCLEOTIDE SEQUENCE</scope>
    <source>
        <strain evidence="2">isolate 1-1 / race 1 (BBBD)</strain>
        <strain evidence="3">Isolate 1-1 / race 1 (BBBD)</strain>
    </source>
</reference>
<reference evidence="1" key="2">
    <citation type="submission" date="2016-05" db="EMBL/GenBank/DDBJ databases">
        <title>Comparative analysis highlights variable genome content of wheat rusts and divergence of the mating loci.</title>
        <authorList>
            <person name="Cuomo C.A."/>
            <person name="Bakkeren G."/>
            <person name="Szabo L."/>
            <person name="Khalil H."/>
            <person name="Joly D."/>
            <person name="Goldberg J."/>
            <person name="Young S."/>
            <person name="Zeng Q."/>
            <person name="Fellers J."/>
        </authorList>
    </citation>
    <scope>NUCLEOTIDE SEQUENCE [LARGE SCALE GENOMIC DNA]</scope>
    <source>
        <strain evidence="1">1-1 BBBD Race 1</strain>
    </source>
</reference>
<dbReference type="VEuPathDB" id="FungiDB:PTTG_11625"/>
<evidence type="ECO:0000313" key="2">
    <source>
        <dbReference type="EnsemblFungi" id="PTTG_11625-t43_1-p1"/>
    </source>
</evidence>
<evidence type="ECO:0000313" key="1">
    <source>
        <dbReference type="EMBL" id="OAV84589.1"/>
    </source>
</evidence>
<dbReference type="Proteomes" id="UP000005240">
    <property type="component" value="Unassembled WGS sequence"/>
</dbReference>
<name>A0A0C4FEG9_PUCT1</name>
<reference evidence="1" key="1">
    <citation type="submission" date="2009-11" db="EMBL/GenBank/DDBJ databases">
        <authorList>
            <consortium name="The Broad Institute Genome Sequencing Platform"/>
            <person name="Ward D."/>
            <person name="Feldgarden M."/>
            <person name="Earl A."/>
            <person name="Young S.K."/>
            <person name="Zeng Q."/>
            <person name="Koehrsen M."/>
            <person name="Alvarado L."/>
            <person name="Berlin A."/>
            <person name="Bochicchio J."/>
            <person name="Borenstein D."/>
            <person name="Chapman S.B."/>
            <person name="Chen Z."/>
            <person name="Engels R."/>
            <person name="Freedman E."/>
            <person name="Gellesch M."/>
            <person name="Goldberg J."/>
            <person name="Griggs A."/>
            <person name="Gujja S."/>
            <person name="Heilman E."/>
            <person name="Heiman D."/>
            <person name="Hepburn T."/>
            <person name="Howarth C."/>
            <person name="Jen D."/>
            <person name="Larson L."/>
            <person name="Lewis B."/>
            <person name="Mehta T."/>
            <person name="Park D."/>
            <person name="Pearson M."/>
            <person name="Roberts A."/>
            <person name="Saif S."/>
            <person name="Shea T."/>
            <person name="Shenoy N."/>
            <person name="Sisk P."/>
            <person name="Stolte C."/>
            <person name="Sykes S."/>
            <person name="Thomson T."/>
            <person name="Walk T."/>
            <person name="White J."/>
            <person name="Yandava C."/>
            <person name="Izard J."/>
            <person name="Baranova O.V."/>
            <person name="Blanton J.M."/>
            <person name="Tanner A.C."/>
            <person name="Dewhirst F.E."/>
            <person name="Haas B."/>
            <person name="Nusbaum C."/>
            <person name="Birren B."/>
        </authorList>
    </citation>
    <scope>NUCLEOTIDE SEQUENCE [LARGE SCALE GENOMIC DNA]</scope>
    <source>
        <strain evidence="1">1-1 BBBD Race 1</strain>
    </source>
</reference>
<evidence type="ECO:0000313" key="3">
    <source>
        <dbReference type="Proteomes" id="UP000005240"/>
    </source>
</evidence>
<sequence>SRTDREQRYGAIFDAQVYKNLGVRTQLQYTKINSTLPNYTTDNFAVSIGPTARF</sequence>
<organism evidence="2 3">
    <name type="scientific">Puccinia triticina (isolate 1-1 / race 1 (BBBD))</name>
    <name type="common">Brown leaf rust fungus</name>
    <dbReference type="NCBI Taxonomy" id="630390"/>
    <lineage>
        <taxon>Eukaryota</taxon>
        <taxon>Fungi</taxon>
        <taxon>Dikarya</taxon>
        <taxon>Basidiomycota</taxon>
        <taxon>Pucciniomycotina</taxon>
        <taxon>Pucciniomycetes</taxon>
        <taxon>Pucciniales</taxon>
        <taxon>Pucciniaceae</taxon>
        <taxon>Puccinia</taxon>
    </lineage>
</organism>
<accession>A0A0C4FEG9</accession>
<proteinExistence type="predicted"/>
<reference evidence="2" key="4">
    <citation type="submission" date="2025-05" db="UniProtKB">
        <authorList>
            <consortium name="EnsemblFungi"/>
        </authorList>
    </citation>
    <scope>IDENTIFICATION</scope>
    <source>
        <strain evidence="2">isolate 1-1 / race 1 (BBBD)</strain>
    </source>
</reference>
<dbReference type="EMBL" id="ADAS02014662">
    <property type="protein sequence ID" value="OAV84589.1"/>
    <property type="molecule type" value="Genomic_DNA"/>
</dbReference>
<dbReference type="AlphaFoldDB" id="A0A0C4FEG9"/>